<evidence type="ECO:0000256" key="1">
    <source>
        <dbReference type="SAM" id="SignalP"/>
    </source>
</evidence>
<keyword evidence="1" id="KW-0732">Signal</keyword>
<feature type="chain" id="PRO_5012520145" evidence="1">
    <location>
        <begin position="16"/>
        <end position="44"/>
    </location>
</feature>
<proteinExistence type="predicted"/>
<evidence type="ECO:0000313" key="2">
    <source>
        <dbReference type="EMBL" id="JAH15762.1"/>
    </source>
</evidence>
<organism evidence="2">
    <name type="scientific">Anguilla anguilla</name>
    <name type="common">European freshwater eel</name>
    <name type="synonym">Muraena anguilla</name>
    <dbReference type="NCBI Taxonomy" id="7936"/>
    <lineage>
        <taxon>Eukaryota</taxon>
        <taxon>Metazoa</taxon>
        <taxon>Chordata</taxon>
        <taxon>Craniata</taxon>
        <taxon>Vertebrata</taxon>
        <taxon>Euteleostomi</taxon>
        <taxon>Actinopterygii</taxon>
        <taxon>Neopterygii</taxon>
        <taxon>Teleostei</taxon>
        <taxon>Anguilliformes</taxon>
        <taxon>Anguillidae</taxon>
        <taxon>Anguilla</taxon>
    </lineage>
</organism>
<reference evidence="2" key="1">
    <citation type="submission" date="2014-11" db="EMBL/GenBank/DDBJ databases">
        <authorList>
            <person name="Amaro Gonzalez C."/>
        </authorList>
    </citation>
    <scope>NUCLEOTIDE SEQUENCE</scope>
</reference>
<dbReference type="AlphaFoldDB" id="A0A0E9QH25"/>
<sequence length="44" mass="5010">MSLPLNFAFILSGDCLVITTVSLEKTSQFLVYSCHFPQLCVWTR</sequence>
<reference evidence="2" key="2">
    <citation type="journal article" date="2015" name="Fish Shellfish Immunol.">
        <title>Early steps in the European eel (Anguilla anguilla)-Vibrio vulnificus interaction in the gills: Role of the RtxA13 toxin.</title>
        <authorList>
            <person name="Callol A."/>
            <person name="Pajuelo D."/>
            <person name="Ebbesson L."/>
            <person name="Teles M."/>
            <person name="MacKenzie S."/>
            <person name="Amaro C."/>
        </authorList>
    </citation>
    <scope>NUCLEOTIDE SEQUENCE</scope>
</reference>
<accession>A0A0E9QH25</accession>
<dbReference type="EMBL" id="GBXM01092815">
    <property type="protein sequence ID" value="JAH15762.1"/>
    <property type="molecule type" value="Transcribed_RNA"/>
</dbReference>
<feature type="signal peptide" evidence="1">
    <location>
        <begin position="1"/>
        <end position="15"/>
    </location>
</feature>
<protein>
    <submittedName>
        <fullName evidence="2">Uncharacterized protein</fullName>
    </submittedName>
</protein>
<name>A0A0E9QH25_ANGAN</name>